<feature type="non-terminal residue" evidence="1">
    <location>
        <position position="1"/>
    </location>
</feature>
<organism evidence="1 2">
    <name type="scientific">Dovyalis caffra</name>
    <dbReference type="NCBI Taxonomy" id="77055"/>
    <lineage>
        <taxon>Eukaryota</taxon>
        <taxon>Viridiplantae</taxon>
        <taxon>Streptophyta</taxon>
        <taxon>Embryophyta</taxon>
        <taxon>Tracheophyta</taxon>
        <taxon>Spermatophyta</taxon>
        <taxon>Magnoliopsida</taxon>
        <taxon>eudicotyledons</taxon>
        <taxon>Gunneridae</taxon>
        <taxon>Pentapetalae</taxon>
        <taxon>rosids</taxon>
        <taxon>fabids</taxon>
        <taxon>Malpighiales</taxon>
        <taxon>Salicaceae</taxon>
        <taxon>Flacourtieae</taxon>
        <taxon>Dovyalis</taxon>
    </lineage>
</organism>
<evidence type="ECO:0000313" key="1">
    <source>
        <dbReference type="EMBL" id="CAK7357290.1"/>
    </source>
</evidence>
<dbReference type="EMBL" id="CAWUPB010001198">
    <property type="protein sequence ID" value="CAK7357290.1"/>
    <property type="molecule type" value="Genomic_DNA"/>
</dbReference>
<protein>
    <submittedName>
        <fullName evidence="1">Uncharacterized protein</fullName>
    </submittedName>
</protein>
<accession>A0AAV1STB8</accession>
<evidence type="ECO:0000313" key="2">
    <source>
        <dbReference type="Proteomes" id="UP001314170"/>
    </source>
</evidence>
<reference evidence="1 2" key="1">
    <citation type="submission" date="2024-01" db="EMBL/GenBank/DDBJ databases">
        <authorList>
            <person name="Waweru B."/>
        </authorList>
    </citation>
    <scope>NUCLEOTIDE SEQUENCE [LARGE SCALE GENOMIC DNA]</scope>
</reference>
<proteinExistence type="predicted"/>
<dbReference type="Proteomes" id="UP001314170">
    <property type="component" value="Unassembled WGS sequence"/>
</dbReference>
<dbReference type="AlphaFoldDB" id="A0AAV1STB8"/>
<comment type="caution">
    <text evidence="1">The sequence shown here is derived from an EMBL/GenBank/DDBJ whole genome shotgun (WGS) entry which is preliminary data.</text>
</comment>
<gene>
    <name evidence="1" type="ORF">DCAF_LOCUS27576</name>
</gene>
<keyword evidence="2" id="KW-1185">Reference proteome</keyword>
<sequence length="131" mass="14451">DQSDLQVDLGLTHPPDREVRRAFIGNKLSNPITSSVIDHPGPLLEWGHLHLGKNPDRFQLLADTRFPLSLTTGECFCPKIVSHFFEASATSISMGSTIFGASTKLASGVSTDEWRKHQPWRIHPTSGIHLA</sequence>
<name>A0AAV1STB8_9ROSI</name>